<keyword evidence="3" id="KW-1185">Reference proteome</keyword>
<reference evidence="2 3" key="1">
    <citation type="submission" date="2021-03" db="EMBL/GenBank/DDBJ databases">
        <title>Genomic Encyclopedia of Type Strains, Phase IV (KMG-IV): sequencing the most valuable type-strain genomes for metagenomic binning, comparative biology and taxonomic classification.</title>
        <authorList>
            <person name="Goeker M."/>
        </authorList>
    </citation>
    <scope>NUCLEOTIDE SEQUENCE [LARGE SCALE GENOMIC DNA]</scope>
    <source>
        <strain evidence="2 3">DSM 28650</strain>
    </source>
</reference>
<name>A0ABS4K7V1_9CLOT</name>
<dbReference type="EMBL" id="JAGGLL010000040">
    <property type="protein sequence ID" value="MBP2023855.1"/>
    <property type="molecule type" value="Genomic_DNA"/>
</dbReference>
<dbReference type="PANTHER" id="PTHR43792">
    <property type="entry name" value="GNAT FAMILY, PUTATIVE (AFU_ORTHOLOGUE AFUA_3G00765)-RELATED-RELATED"/>
    <property type="match status" value="1"/>
</dbReference>
<feature type="domain" description="N-acetyltransferase" evidence="1">
    <location>
        <begin position="32"/>
        <end position="203"/>
    </location>
</feature>
<evidence type="ECO:0000259" key="1">
    <source>
        <dbReference type="PROSITE" id="PS51186"/>
    </source>
</evidence>
<dbReference type="PANTHER" id="PTHR43792:SF9">
    <property type="entry name" value="RIBOSOMAL-PROTEIN-ALANINE ACETYLTRANSFERASE"/>
    <property type="match status" value="1"/>
</dbReference>
<dbReference type="InterPro" id="IPR016181">
    <property type="entry name" value="Acyl_CoA_acyltransferase"/>
</dbReference>
<proteinExistence type="predicted"/>
<organism evidence="2 3">
    <name type="scientific">Clostridium punense</name>
    <dbReference type="NCBI Taxonomy" id="1054297"/>
    <lineage>
        <taxon>Bacteria</taxon>
        <taxon>Bacillati</taxon>
        <taxon>Bacillota</taxon>
        <taxon>Clostridia</taxon>
        <taxon>Eubacteriales</taxon>
        <taxon>Clostridiaceae</taxon>
        <taxon>Clostridium</taxon>
    </lineage>
</organism>
<evidence type="ECO:0000313" key="2">
    <source>
        <dbReference type="EMBL" id="MBP2023855.1"/>
    </source>
</evidence>
<dbReference type="Pfam" id="PF13302">
    <property type="entry name" value="Acetyltransf_3"/>
    <property type="match status" value="1"/>
</dbReference>
<dbReference type="PROSITE" id="PS51186">
    <property type="entry name" value="GNAT"/>
    <property type="match status" value="1"/>
</dbReference>
<dbReference type="InterPro" id="IPR000182">
    <property type="entry name" value="GNAT_dom"/>
</dbReference>
<sequence length="214" mass="24708">MKGMISVMSKSTATNLNNQDSQNVFTIECKDVVLREFQIEDLDAIYNITLQPEIAEFLPDWIATKEKRREWLTKYEIEENQRCFKAFPNLPNSNEYILRLGIILKETNEFIGWITSGLKEELPPPNREIGYAISKDYTGNGYATQAAKGLIKYLFENTNIDVLNATALTYNTPSNKVLEKSGFNLLGTTKIEEHDYYYYKLCKDQWKSLKSTTI</sequence>
<comment type="caution">
    <text evidence="2">The sequence shown here is derived from an EMBL/GenBank/DDBJ whole genome shotgun (WGS) entry which is preliminary data.</text>
</comment>
<dbReference type="InterPro" id="IPR051531">
    <property type="entry name" value="N-acetyltransferase"/>
</dbReference>
<gene>
    <name evidence="2" type="ORF">J2Z44_003697</name>
</gene>
<accession>A0ABS4K7V1</accession>
<protein>
    <submittedName>
        <fullName evidence="2">RimJ/RimL family protein N-acetyltransferase</fullName>
    </submittedName>
</protein>
<dbReference type="SUPFAM" id="SSF55729">
    <property type="entry name" value="Acyl-CoA N-acyltransferases (Nat)"/>
    <property type="match status" value="1"/>
</dbReference>
<dbReference type="Proteomes" id="UP001519308">
    <property type="component" value="Unassembled WGS sequence"/>
</dbReference>
<evidence type="ECO:0000313" key="3">
    <source>
        <dbReference type="Proteomes" id="UP001519308"/>
    </source>
</evidence>
<dbReference type="Gene3D" id="3.40.630.30">
    <property type="match status" value="1"/>
</dbReference>